<comment type="similarity">
    <text evidence="1">Belongs to the TTC38 family.</text>
</comment>
<dbReference type="PANTHER" id="PTHR16263">
    <property type="entry name" value="TETRATRICOPEPTIDE REPEAT PROTEIN 38"/>
    <property type="match status" value="1"/>
</dbReference>
<organism evidence="6">
    <name type="scientific">hydrothermal vent metagenome</name>
    <dbReference type="NCBI Taxonomy" id="652676"/>
    <lineage>
        <taxon>unclassified sequences</taxon>
        <taxon>metagenomes</taxon>
        <taxon>ecological metagenomes</taxon>
    </lineage>
</organism>
<proteinExistence type="inferred from homology"/>
<evidence type="ECO:0000256" key="5">
    <source>
        <dbReference type="SAM" id="Coils"/>
    </source>
</evidence>
<dbReference type="InterPro" id="IPR011990">
    <property type="entry name" value="TPR-like_helical_dom_sf"/>
</dbReference>
<dbReference type="EMBL" id="CZRL01000041">
    <property type="protein sequence ID" value="CUS50820.1"/>
    <property type="molecule type" value="Genomic_DNA"/>
</dbReference>
<dbReference type="AlphaFoldDB" id="A0A160TT52"/>
<dbReference type="InterPro" id="IPR033891">
    <property type="entry name" value="TTC38"/>
</dbReference>
<dbReference type="PANTHER" id="PTHR16263:SF4">
    <property type="entry name" value="TETRATRICOPEPTIDE REPEAT PROTEIN 38"/>
    <property type="match status" value="1"/>
</dbReference>
<sequence>MVFADRRGLLLTVADSRAVEIFDRAVEEVVGFQGDPVVTLSRALEIDHQFVLAHCLSAMMNIIGNASSRLDEAKLSLDKARQSIDVLTERELLHVVAVEAWFDFKLDRASNLYQRILFDYPYDLMAVFAGHWLDFYCGDAQSLRGRIARVLGTWDESVPGYHWLLGMYAFGLEEMGQYRQAESYGRQAVELNSGDAWGVHAVAHVMEMEGRLKEGVDWLKGTHAGWGSSNIKIHNWWHQFLFLIDLGDFEKAIQVYDDHLVDPERNDVEALIDRVSALARLSLLGIDVDERWSTIVPLWETMTEDARYPFNDLHALLCFHYAGRQQSAAELMSAVEGQYDKGIPMMMTGRSVLIGVDAFCKGHNADSLQSLLPVLYKVNRIGGSHAQRDLIQQITLEVAIRDGQWSVARCLLAERTHLREAAATAFTVHSAGRIKQI</sequence>
<name>A0A160TT52_9ZZZZ</name>
<evidence type="ECO:0000256" key="4">
    <source>
        <dbReference type="ARBA" id="ARBA00022803"/>
    </source>
</evidence>
<reference evidence="6" key="1">
    <citation type="submission" date="2015-10" db="EMBL/GenBank/DDBJ databases">
        <authorList>
            <person name="Gilbert D.G."/>
        </authorList>
    </citation>
    <scope>NUCLEOTIDE SEQUENCE</scope>
</reference>
<evidence type="ECO:0000256" key="3">
    <source>
        <dbReference type="ARBA" id="ARBA00022737"/>
    </source>
</evidence>
<gene>
    <name evidence="6" type="ORF">MGWOODY_XGa530</name>
</gene>
<evidence type="ECO:0000256" key="1">
    <source>
        <dbReference type="ARBA" id="ARBA00005857"/>
    </source>
</evidence>
<dbReference type="Gene3D" id="1.25.40.10">
    <property type="entry name" value="Tetratricopeptide repeat domain"/>
    <property type="match status" value="1"/>
</dbReference>
<protein>
    <recommendedName>
        <fullName evidence="2">Tetratricopeptide repeat protein 38</fullName>
    </recommendedName>
</protein>
<keyword evidence="3" id="KW-0677">Repeat</keyword>
<feature type="coiled-coil region" evidence="5">
    <location>
        <begin position="63"/>
        <end position="90"/>
    </location>
</feature>
<keyword evidence="5" id="KW-0175">Coiled coil</keyword>
<dbReference type="CDD" id="cd05804">
    <property type="entry name" value="StaR_like"/>
    <property type="match status" value="1"/>
</dbReference>
<accession>A0A160TT52</accession>
<evidence type="ECO:0000313" key="6">
    <source>
        <dbReference type="EMBL" id="CUS50820.1"/>
    </source>
</evidence>
<dbReference type="SUPFAM" id="SSF48452">
    <property type="entry name" value="TPR-like"/>
    <property type="match status" value="1"/>
</dbReference>
<evidence type="ECO:0000256" key="2">
    <source>
        <dbReference type="ARBA" id="ARBA00019992"/>
    </source>
</evidence>
<keyword evidence="4" id="KW-0802">TPR repeat</keyword>